<reference evidence="2 3" key="1">
    <citation type="submission" date="2018-03" db="EMBL/GenBank/DDBJ databases">
        <title>Draft genome sequence of the first documented clinical Siccibacter turicensis isolate in Austria.</title>
        <authorList>
            <person name="Lepuschitz S."/>
            <person name="Pekard-Amenitsch S."/>
            <person name="Haunold R."/>
            <person name="Schill S."/>
            <person name="Mach R."/>
            <person name="Allerberger F."/>
            <person name="Ruppitsch W."/>
            <person name="Forsythe S.J."/>
        </authorList>
    </citation>
    <scope>NUCLEOTIDE SEQUENCE [LARGE SCALE GENOMIC DNA]</scope>
    <source>
        <strain evidence="2 3">6100069499-17</strain>
    </source>
</reference>
<dbReference type="EMBL" id="PYEP01000004">
    <property type="protein sequence ID" value="PSN07548.1"/>
    <property type="molecule type" value="Genomic_DNA"/>
</dbReference>
<organism evidence="2 3">
    <name type="scientific">Siccibacter turicensis</name>
    <dbReference type="NCBI Taxonomy" id="357233"/>
    <lineage>
        <taxon>Bacteria</taxon>
        <taxon>Pseudomonadati</taxon>
        <taxon>Pseudomonadota</taxon>
        <taxon>Gammaproteobacteria</taxon>
        <taxon>Enterobacterales</taxon>
        <taxon>Enterobacteriaceae</taxon>
        <taxon>Siccibacter</taxon>
    </lineage>
</organism>
<dbReference type="RefSeq" id="WP_024549212.1">
    <property type="nucleotide sequence ID" value="NZ_CP188034.1"/>
</dbReference>
<dbReference type="InterPro" id="IPR010938">
    <property type="entry name" value="DUF1131"/>
</dbReference>
<gene>
    <name evidence="2" type="ORF">C7G83_10435</name>
</gene>
<dbReference type="STRING" id="1388748.GCA_000463155_02233"/>
<dbReference type="NCBIfam" id="NF007990">
    <property type="entry name" value="PRK10718.1"/>
    <property type="match status" value="1"/>
</dbReference>
<dbReference type="OrthoDB" id="5622706at2"/>
<keyword evidence="1" id="KW-0732">Signal</keyword>
<dbReference type="AlphaFoldDB" id="A0A2P8VKE9"/>
<keyword evidence="3" id="KW-1185">Reference proteome</keyword>
<name>A0A2P8VKE9_9ENTR</name>
<feature type="signal peptide" evidence="1">
    <location>
        <begin position="1"/>
        <end position="28"/>
    </location>
</feature>
<dbReference type="InterPro" id="IPR038714">
    <property type="entry name" value="YfeY-like_sf"/>
</dbReference>
<dbReference type="Proteomes" id="UP000240212">
    <property type="component" value="Unassembled WGS sequence"/>
</dbReference>
<feature type="chain" id="PRO_5015188196" evidence="1">
    <location>
        <begin position="29"/>
        <end position="190"/>
    </location>
</feature>
<keyword evidence="2" id="KW-0449">Lipoprotein</keyword>
<comment type="caution">
    <text evidence="2">The sequence shown here is derived from an EMBL/GenBank/DDBJ whole genome shotgun (WGS) entry which is preliminary data.</text>
</comment>
<proteinExistence type="predicted"/>
<dbReference type="Pfam" id="PF06572">
    <property type="entry name" value="DUF1131"/>
    <property type="match status" value="1"/>
</dbReference>
<evidence type="ECO:0000313" key="2">
    <source>
        <dbReference type="EMBL" id="PSN07548.1"/>
    </source>
</evidence>
<sequence>MKSLRVMVCGTALLLSGCSTLSNVPWSAANPWNWFGSSLEVTEQGVGDLSGTTPLEESAITDALGSDYRVRSGMKTDNGNIVRYFEALKDDQLALVVNGDTTVSRVEVLDKDVPTESGVSIGTPFTDLYDKAYGNCQSASDTQSKSVSCKAPGSEHIHYLFSGPWSGPEGLMPPDDVLKRWSVERIIWQR</sequence>
<evidence type="ECO:0000256" key="1">
    <source>
        <dbReference type="SAM" id="SignalP"/>
    </source>
</evidence>
<protein>
    <submittedName>
        <fullName evidence="2">RpoE-regulated lipoprotein</fullName>
    </submittedName>
</protein>
<dbReference type="Gene3D" id="2.60.460.10">
    <property type="entry name" value="protein yfey like domain"/>
    <property type="match status" value="1"/>
</dbReference>
<dbReference type="PROSITE" id="PS51257">
    <property type="entry name" value="PROKAR_LIPOPROTEIN"/>
    <property type="match status" value="1"/>
</dbReference>
<accession>A0A2P8VKE9</accession>
<evidence type="ECO:0000313" key="3">
    <source>
        <dbReference type="Proteomes" id="UP000240212"/>
    </source>
</evidence>